<organism evidence="1 2">
    <name type="scientific">Halalkalibacter alkaliphilus</name>
    <dbReference type="NCBI Taxonomy" id="2917993"/>
    <lineage>
        <taxon>Bacteria</taxon>
        <taxon>Bacillati</taxon>
        <taxon>Bacillota</taxon>
        <taxon>Bacilli</taxon>
        <taxon>Bacillales</taxon>
        <taxon>Bacillaceae</taxon>
        <taxon>Halalkalibacter</taxon>
    </lineage>
</organism>
<protein>
    <submittedName>
        <fullName evidence="1">YkgJ family cysteine cluster protein</fullName>
    </submittedName>
</protein>
<proteinExistence type="predicted"/>
<dbReference type="EMBL" id="JAKRYL010000025">
    <property type="protein sequence ID" value="MCL7749213.1"/>
    <property type="molecule type" value="Genomic_DNA"/>
</dbReference>
<evidence type="ECO:0000313" key="2">
    <source>
        <dbReference type="Proteomes" id="UP001139150"/>
    </source>
</evidence>
<dbReference type="Proteomes" id="UP001139150">
    <property type="component" value="Unassembled WGS sequence"/>
</dbReference>
<keyword evidence="2" id="KW-1185">Reference proteome</keyword>
<dbReference type="RefSeq" id="WP_250098080.1">
    <property type="nucleotide sequence ID" value="NZ_JAKRYL010000025.1"/>
</dbReference>
<dbReference type="InterPro" id="IPR005358">
    <property type="entry name" value="Puta_zinc/iron-chelating_dom"/>
</dbReference>
<evidence type="ECO:0000313" key="1">
    <source>
        <dbReference type="EMBL" id="MCL7749213.1"/>
    </source>
</evidence>
<name>A0A9X2I7I6_9BACI</name>
<sequence length="96" mass="11452">MNQEFIKDDTKFPCDSCGLCCTNIQMIEELQEFNRGDGTCKHLVNNQCDIYESRPLVCRIDDMYMRFYQHTYSKEEFYLANIEVCKELQNNNNEVE</sequence>
<dbReference type="Pfam" id="PF03692">
    <property type="entry name" value="CxxCxxCC"/>
    <property type="match status" value="1"/>
</dbReference>
<dbReference type="AlphaFoldDB" id="A0A9X2I7I6"/>
<reference evidence="1" key="1">
    <citation type="submission" date="2022-02" db="EMBL/GenBank/DDBJ databases">
        <title>Halalkalibacter sp. nov. isolated from Lonar Lake, India.</title>
        <authorList>
            <person name="Joshi A."/>
            <person name="Thite S."/>
            <person name="Lodha T."/>
        </authorList>
    </citation>
    <scope>NUCLEOTIDE SEQUENCE</scope>
    <source>
        <strain evidence="1">MEB205</strain>
    </source>
</reference>
<accession>A0A9X2I7I6</accession>
<gene>
    <name evidence="1" type="ORF">MF646_19000</name>
</gene>
<comment type="caution">
    <text evidence="1">The sequence shown here is derived from an EMBL/GenBank/DDBJ whole genome shotgun (WGS) entry which is preliminary data.</text>
</comment>